<keyword evidence="3" id="KW-1185">Reference proteome</keyword>
<dbReference type="GO" id="GO:0000175">
    <property type="term" value="F:3'-5'-RNA exonuclease activity"/>
    <property type="evidence" value="ECO:0007669"/>
    <property type="project" value="TreeGrafter"/>
</dbReference>
<proteinExistence type="predicted"/>
<dbReference type="Proteomes" id="UP000243723">
    <property type="component" value="Unassembled WGS sequence"/>
</dbReference>
<dbReference type="AlphaFoldDB" id="A0A2P7ZDP5"/>
<dbReference type="CDD" id="cd09083">
    <property type="entry name" value="EEP-1"/>
    <property type="match status" value="1"/>
</dbReference>
<gene>
    <name evidence="2" type="ORF">B9Z65_5315</name>
</gene>
<sequence length="295" mass="32335">MQILAAGVLALRVLTHNIRYDANPPSTGEAPWPQRLPDLLTQFRFQTEYAPQTFICMQEVLDNQLNDILDGLNQGSNTWASIGLGRDDGAKAGEYSPILYQPAVWDLKEFKYYWLSETPDRPSKGWDAGSIRIVTIGVFRNKESSRDIVAINTHLDNAGTVAREEGSKLLVNTVNSYVRGNVNATYGPLPVFLAGDMNSRQDQEAYGVLTGADSPLADVKAIVLPGSVYGYNETFTGFTGNGEGRIDYVFATQTLPNDWIGVGYATLPNFFDDGSGITFSDHRAVVADIELRPSA</sequence>
<evidence type="ECO:0000313" key="2">
    <source>
        <dbReference type="EMBL" id="PSK46347.1"/>
    </source>
</evidence>
<evidence type="ECO:0000259" key="1">
    <source>
        <dbReference type="Pfam" id="PF03372"/>
    </source>
</evidence>
<dbReference type="Pfam" id="PF03372">
    <property type="entry name" value="Exo_endo_phos"/>
    <property type="match status" value="1"/>
</dbReference>
<dbReference type="Gene3D" id="3.60.10.10">
    <property type="entry name" value="Endonuclease/exonuclease/phosphatase"/>
    <property type="match status" value="1"/>
</dbReference>
<name>A0A2P7ZDP5_9PEZI</name>
<dbReference type="PANTHER" id="PTHR12121">
    <property type="entry name" value="CARBON CATABOLITE REPRESSOR PROTEIN 4"/>
    <property type="match status" value="1"/>
</dbReference>
<accession>A0A2P7ZDP5</accession>
<protein>
    <recommendedName>
        <fullName evidence="1">Endonuclease/exonuclease/phosphatase domain-containing protein</fullName>
    </recommendedName>
</protein>
<dbReference type="OrthoDB" id="276515at2759"/>
<dbReference type="PANTHER" id="PTHR12121:SF36">
    <property type="entry name" value="ENDONUCLEASE_EXONUCLEASE_PHOSPHATASE DOMAIN-CONTAINING PROTEIN"/>
    <property type="match status" value="1"/>
</dbReference>
<dbReference type="STRING" id="40998.A0A2P7ZDP5"/>
<dbReference type="SUPFAM" id="SSF56219">
    <property type="entry name" value="DNase I-like"/>
    <property type="match status" value="1"/>
</dbReference>
<comment type="caution">
    <text evidence="2">The sequence shown here is derived from an EMBL/GenBank/DDBJ whole genome shotgun (WGS) entry which is preliminary data.</text>
</comment>
<dbReference type="InterPro" id="IPR050410">
    <property type="entry name" value="CCR4/nocturin_mRNA_transcr"/>
</dbReference>
<feature type="domain" description="Endonuclease/exonuclease/phosphatase" evidence="1">
    <location>
        <begin position="14"/>
        <end position="282"/>
    </location>
</feature>
<reference evidence="2 3" key="1">
    <citation type="submission" date="2017-05" db="EMBL/GenBank/DDBJ databases">
        <title>Draft genome sequence of Elsinoe australis.</title>
        <authorList>
            <person name="Cheng Q."/>
        </authorList>
    </citation>
    <scope>NUCLEOTIDE SEQUENCE [LARGE SCALE GENOMIC DNA]</scope>
    <source>
        <strain evidence="2 3">NL1</strain>
    </source>
</reference>
<evidence type="ECO:0000313" key="3">
    <source>
        <dbReference type="Proteomes" id="UP000243723"/>
    </source>
</evidence>
<dbReference type="InterPro" id="IPR036691">
    <property type="entry name" value="Endo/exonu/phosph_ase_sf"/>
</dbReference>
<organism evidence="2 3">
    <name type="scientific">Elsinoe australis</name>
    <dbReference type="NCBI Taxonomy" id="40998"/>
    <lineage>
        <taxon>Eukaryota</taxon>
        <taxon>Fungi</taxon>
        <taxon>Dikarya</taxon>
        <taxon>Ascomycota</taxon>
        <taxon>Pezizomycotina</taxon>
        <taxon>Dothideomycetes</taxon>
        <taxon>Dothideomycetidae</taxon>
        <taxon>Myriangiales</taxon>
        <taxon>Elsinoaceae</taxon>
        <taxon>Elsinoe</taxon>
    </lineage>
</organism>
<dbReference type="InterPro" id="IPR005135">
    <property type="entry name" value="Endo/exonuclease/phosphatase"/>
</dbReference>
<dbReference type="EMBL" id="NHZQ01000236">
    <property type="protein sequence ID" value="PSK46347.1"/>
    <property type="molecule type" value="Genomic_DNA"/>
</dbReference>